<feature type="transmembrane region" description="Helical" evidence="5">
    <location>
        <begin position="12"/>
        <end position="34"/>
    </location>
</feature>
<protein>
    <submittedName>
        <fullName evidence="7">Membrane associated rhomboid family serine protease</fullName>
    </submittedName>
</protein>
<dbReference type="PANTHER" id="PTHR43066">
    <property type="entry name" value="RHOMBOID-RELATED PROTEIN"/>
    <property type="match status" value="1"/>
</dbReference>
<evidence type="ECO:0000256" key="2">
    <source>
        <dbReference type="ARBA" id="ARBA00022692"/>
    </source>
</evidence>
<evidence type="ECO:0000313" key="8">
    <source>
        <dbReference type="Proteomes" id="UP000292927"/>
    </source>
</evidence>
<dbReference type="Gene3D" id="1.20.1540.10">
    <property type="entry name" value="Rhomboid-like"/>
    <property type="match status" value="1"/>
</dbReference>
<keyword evidence="4 5" id="KW-0472">Membrane</keyword>
<comment type="caution">
    <text evidence="7">The sequence shown here is derived from an EMBL/GenBank/DDBJ whole genome shotgun (WGS) entry which is preliminary data.</text>
</comment>
<feature type="transmembrane region" description="Helical" evidence="5">
    <location>
        <begin position="85"/>
        <end position="104"/>
    </location>
</feature>
<dbReference type="GO" id="GO:0004252">
    <property type="term" value="F:serine-type endopeptidase activity"/>
    <property type="evidence" value="ECO:0007669"/>
    <property type="project" value="InterPro"/>
</dbReference>
<evidence type="ECO:0000313" key="7">
    <source>
        <dbReference type="EMBL" id="RZT02610.1"/>
    </source>
</evidence>
<organism evidence="7 8">
    <name type="scientific">Cuneatibacter caecimuris</name>
    <dbReference type="NCBI Taxonomy" id="1796618"/>
    <lineage>
        <taxon>Bacteria</taxon>
        <taxon>Bacillati</taxon>
        <taxon>Bacillota</taxon>
        <taxon>Clostridia</taxon>
        <taxon>Lachnospirales</taxon>
        <taxon>Lachnospiraceae</taxon>
        <taxon>Cuneatibacter</taxon>
    </lineage>
</organism>
<keyword evidence="7" id="KW-0378">Hydrolase</keyword>
<keyword evidence="3 5" id="KW-1133">Transmembrane helix</keyword>
<feature type="transmembrane region" description="Helical" evidence="5">
    <location>
        <begin position="110"/>
        <end position="130"/>
    </location>
</feature>
<dbReference type="InterPro" id="IPR035952">
    <property type="entry name" value="Rhomboid-like_sf"/>
</dbReference>
<gene>
    <name evidence="7" type="ORF">EV209_0731</name>
</gene>
<evidence type="ECO:0000256" key="3">
    <source>
        <dbReference type="ARBA" id="ARBA00022989"/>
    </source>
</evidence>
<dbReference type="Pfam" id="PF01694">
    <property type="entry name" value="Rhomboid"/>
    <property type="match status" value="1"/>
</dbReference>
<dbReference type="SUPFAM" id="SSF144091">
    <property type="entry name" value="Rhomboid-like"/>
    <property type="match status" value="1"/>
</dbReference>
<feature type="domain" description="Peptidase S54 rhomboid" evidence="6">
    <location>
        <begin position="44"/>
        <end position="184"/>
    </location>
</feature>
<comment type="subcellular location">
    <subcellularLocation>
        <location evidence="1">Membrane</location>
        <topology evidence="1">Multi-pass membrane protein</topology>
    </subcellularLocation>
</comment>
<evidence type="ECO:0000259" key="6">
    <source>
        <dbReference type="Pfam" id="PF01694"/>
    </source>
</evidence>
<keyword evidence="8" id="KW-1185">Reference proteome</keyword>
<dbReference type="GO" id="GO:0016020">
    <property type="term" value="C:membrane"/>
    <property type="evidence" value="ECO:0007669"/>
    <property type="project" value="UniProtKB-SubCell"/>
</dbReference>
<reference evidence="7 8" key="1">
    <citation type="submission" date="2019-02" db="EMBL/GenBank/DDBJ databases">
        <title>Genomic Encyclopedia of Type Strains, Phase IV (KMG-IV): sequencing the most valuable type-strain genomes for metagenomic binning, comparative biology and taxonomic classification.</title>
        <authorList>
            <person name="Goeker M."/>
        </authorList>
    </citation>
    <scope>NUCLEOTIDE SEQUENCE [LARGE SCALE GENOMIC DNA]</scope>
    <source>
        <strain evidence="7 8">DSM 29486</strain>
    </source>
</reference>
<accession>A0A4Q7PTI1</accession>
<feature type="transmembrane region" description="Helical" evidence="5">
    <location>
        <begin position="142"/>
        <end position="161"/>
    </location>
</feature>
<dbReference type="AlphaFoldDB" id="A0A4Q7PTI1"/>
<dbReference type="InterPro" id="IPR022764">
    <property type="entry name" value="Peptidase_S54_rhomboid_dom"/>
</dbReference>
<evidence type="ECO:0000256" key="1">
    <source>
        <dbReference type="ARBA" id="ARBA00004141"/>
    </source>
</evidence>
<dbReference type="OrthoDB" id="2005354at2"/>
<name>A0A4Q7PTI1_9FIRM</name>
<proteinExistence type="predicted"/>
<dbReference type="Proteomes" id="UP000292927">
    <property type="component" value="Unassembled WGS sequence"/>
</dbReference>
<feature type="transmembrane region" description="Helical" evidence="5">
    <location>
        <begin position="46"/>
        <end position="73"/>
    </location>
</feature>
<keyword evidence="2 5" id="KW-0812">Transmembrane</keyword>
<evidence type="ECO:0000256" key="5">
    <source>
        <dbReference type="SAM" id="Phobius"/>
    </source>
</evidence>
<dbReference type="PANTHER" id="PTHR43066:SF11">
    <property type="entry name" value="PEPTIDASE S54 RHOMBOID DOMAIN-CONTAINING PROTEIN"/>
    <property type="match status" value="1"/>
</dbReference>
<keyword evidence="7" id="KW-0645">Protease</keyword>
<sequence>MLSRISGIKATFFIIAIWCILFISDQFFGLFPLLCGKGLHLMGGQYYRIFTGALLHTNFIHLAVNCGTLFWVGRFLEKNIGIWKYLSFGIVCCFLAQLVFMSVYPNVSGSAGGSPLIFSYLGLISALQIFDAGFPRFRPGTWYGNWILIYAVAANIPLFSWMDSSALAIHFIAFATGFVMGSILAINIKGRIKE</sequence>
<dbReference type="GO" id="GO:0006508">
    <property type="term" value="P:proteolysis"/>
    <property type="evidence" value="ECO:0007669"/>
    <property type="project" value="UniProtKB-KW"/>
</dbReference>
<feature type="transmembrane region" description="Helical" evidence="5">
    <location>
        <begin position="167"/>
        <end position="188"/>
    </location>
</feature>
<evidence type="ECO:0000256" key="4">
    <source>
        <dbReference type="ARBA" id="ARBA00023136"/>
    </source>
</evidence>
<dbReference type="EMBL" id="SGXF01000001">
    <property type="protein sequence ID" value="RZT02610.1"/>
    <property type="molecule type" value="Genomic_DNA"/>
</dbReference>